<dbReference type="Proteomes" id="UP001241377">
    <property type="component" value="Unassembled WGS sequence"/>
</dbReference>
<sequence>MRDSNYKSIANNRAAVTITTSLYDRRALDVTSDKPLVNSLNHLTYLVSSLAKVRETLSADGGIERLIEILHECHNLVFNVADTVFNSEKKLLTAWKWTLAFQCLVLIGTRGTEEIRQKVVKAGILPILATVLDNYLTLHERTFAHANSRPAPPLDARSDTSRNGDDGPPPTASGSISIANLDDTFLNTQNERDILRSLGTSYLSAQPMSAADAAAAAVAATSISGHDESAPFLAQSNSLTSDDYDNLSTEQLLQLVRVNHKAADSKVATTVNNDIRRRYLIANIVKKLREDKESDLLDDQFVNADDYDMDNGLQFLSNIYLQDERSCGQNPSTARTAPRNFTDTGVIIPCDDDIVWSLQLLAYISKYPYLKDVLQKTHLVIDMSIRDKQLKMYLEKQMRLKVKNHMAILSRPTIRPKSRKAKLSSGLERFQLSASNSPQMLNDLDTIDDILDEDKFELVGKADTTDCIAEKAEVDDDDDEDDEEEEAENHLLTDDDDRYLSELTQGGDENSGSSSYLTKLYDSIVDAESIVNDLEREVTLFHISDKINRCIEVECKRLSSAIANKRQEQKKFLTQKWDYDTYDGFDIDETSLHYCDYDESLIEYKTVNLFPIVEKFTFLSGTDMYYWSGVIMRNSCRRNDYRGGVRQCGNLECGKWESYPREFLKCRRCKRTKYCSRECQMRAWHCHRNWCIPSTSSSSSTTVTTATGAPAEDVVPRPANLDSLQSMPSETSQDEA</sequence>
<organism evidence="1 2">
    <name type="scientific">Naganishia cerealis</name>
    <dbReference type="NCBI Taxonomy" id="610337"/>
    <lineage>
        <taxon>Eukaryota</taxon>
        <taxon>Fungi</taxon>
        <taxon>Dikarya</taxon>
        <taxon>Basidiomycota</taxon>
        <taxon>Agaricomycotina</taxon>
        <taxon>Tremellomycetes</taxon>
        <taxon>Filobasidiales</taxon>
        <taxon>Filobasidiaceae</taxon>
        <taxon>Naganishia</taxon>
    </lineage>
</organism>
<proteinExistence type="predicted"/>
<reference evidence="1" key="1">
    <citation type="submission" date="2023-04" db="EMBL/GenBank/DDBJ databases">
        <title>Draft Genome sequencing of Naganishia species isolated from polar environments using Oxford Nanopore Technology.</title>
        <authorList>
            <person name="Leo P."/>
            <person name="Venkateswaran K."/>
        </authorList>
    </citation>
    <scope>NUCLEOTIDE SEQUENCE</scope>
    <source>
        <strain evidence="1">MNA-CCFEE 5261</strain>
    </source>
</reference>
<keyword evidence="2" id="KW-1185">Reference proteome</keyword>
<protein>
    <submittedName>
        <fullName evidence="1">Uncharacterized protein</fullName>
    </submittedName>
</protein>
<name>A0ACC2WE12_9TREE</name>
<comment type="caution">
    <text evidence="1">The sequence shown here is derived from an EMBL/GenBank/DDBJ whole genome shotgun (WGS) entry which is preliminary data.</text>
</comment>
<dbReference type="EMBL" id="JASBWR010000017">
    <property type="protein sequence ID" value="KAJ9109595.1"/>
    <property type="molecule type" value="Genomic_DNA"/>
</dbReference>
<gene>
    <name evidence="1" type="ORF">QFC19_002036</name>
</gene>
<evidence type="ECO:0000313" key="2">
    <source>
        <dbReference type="Proteomes" id="UP001241377"/>
    </source>
</evidence>
<accession>A0ACC2WE12</accession>
<evidence type="ECO:0000313" key="1">
    <source>
        <dbReference type="EMBL" id="KAJ9109595.1"/>
    </source>
</evidence>